<comment type="caution">
    <text evidence="1">The sequence shown here is derived from an EMBL/GenBank/DDBJ whole genome shotgun (WGS) entry which is preliminary data.</text>
</comment>
<name>A0ABQ4N3I4_9BACL</name>
<evidence type="ECO:0000313" key="1">
    <source>
        <dbReference type="EMBL" id="GIQ62769.1"/>
    </source>
</evidence>
<keyword evidence="2" id="KW-1185">Reference proteome</keyword>
<dbReference type="EMBL" id="BOVJ01000042">
    <property type="protein sequence ID" value="GIQ62769.1"/>
    <property type="molecule type" value="Genomic_DNA"/>
</dbReference>
<proteinExistence type="predicted"/>
<evidence type="ECO:0000313" key="2">
    <source>
        <dbReference type="Proteomes" id="UP000680304"/>
    </source>
</evidence>
<reference evidence="1 2" key="1">
    <citation type="submission" date="2021-04" db="EMBL/GenBank/DDBJ databases">
        <title>Draft genome sequence of Paenibacillus cisolokensis, LC2-13A.</title>
        <authorList>
            <person name="Uke A."/>
            <person name="Chhe C."/>
            <person name="Baramee S."/>
            <person name="Kosugi A."/>
        </authorList>
    </citation>
    <scope>NUCLEOTIDE SEQUENCE [LARGE SCALE GENOMIC DNA]</scope>
    <source>
        <strain evidence="1 2">LC2-13A</strain>
    </source>
</reference>
<gene>
    <name evidence="1" type="ORF">PACILC2_13370</name>
</gene>
<dbReference type="Proteomes" id="UP000680304">
    <property type="component" value="Unassembled WGS sequence"/>
</dbReference>
<sequence>MDQVINPFDRGFDSLDTLAEAIYGALRCPVTIEDANHRLLAYSSHEDMTDPARISTIMGRKVPQK</sequence>
<dbReference type="RefSeq" id="WP_244863263.1">
    <property type="nucleotide sequence ID" value="NZ_BOVJ01000042.1"/>
</dbReference>
<protein>
    <submittedName>
        <fullName evidence="1">Uncharacterized protein</fullName>
    </submittedName>
</protein>
<accession>A0ABQ4N3I4</accession>
<organism evidence="1 2">
    <name type="scientific">Paenibacillus cisolokensis</name>
    <dbReference type="NCBI Taxonomy" id="1658519"/>
    <lineage>
        <taxon>Bacteria</taxon>
        <taxon>Bacillati</taxon>
        <taxon>Bacillota</taxon>
        <taxon>Bacilli</taxon>
        <taxon>Bacillales</taxon>
        <taxon>Paenibacillaceae</taxon>
        <taxon>Paenibacillus</taxon>
    </lineage>
</organism>